<dbReference type="Gene3D" id="2.40.30.90">
    <property type="entry name" value="Bacterial fluorinating enzyme like"/>
    <property type="match status" value="1"/>
</dbReference>
<dbReference type="PANTHER" id="PTHR35092">
    <property type="entry name" value="CHLORINASE MJ1651"/>
    <property type="match status" value="1"/>
</dbReference>
<name>A0AAF0BI60_9ENTE</name>
<dbReference type="InterPro" id="IPR023228">
    <property type="entry name" value="SAM_OH_AdoTrfase_N_sf"/>
</dbReference>
<dbReference type="PANTHER" id="PTHR35092:SF1">
    <property type="entry name" value="CHLORINASE MJ1651"/>
    <property type="match status" value="1"/>
</dbReference>
<dbReference type="SUPFAM" id="SSF101852">
    <property type="entry name" value="Bacterial fluorinating enzyme, C-terminal domain"/>
    <property type="match status" value="1"/>
</dbReference>
<gene>
    <name evidence="5" type="ORF">PML95_02775</name>
</gene>
<evidence type="ECO:0000313" key="6">
    <source>
        <dbReference type="Proteomes" id="UP001179600"/>
    </source>
</evidence>
<organism evidence="5 6">
    <name type="scientific">Vagococcus lutrae</name>
    <dbReference type="NCBI Taxonomy" id="81947"/>
    <lineage>
        <taxon>Bacteria</taxon>
        <taxon>Bacillati</taxon>
        <taxon>Bacillota</taxon>
        <taxon>Bacilli</taxon>
        <taxon>Lactobacillales</taxon>
        <taxon>Enterococcaceae</taxon>
        <taxon>Vagococcus</taxon>
    </lineage>
</organism>
<evidence type="ECO:0000256" key="2">
    <source>
        <dbReference type="ARBA" id="ARBA00024035"/>
    </source>
</evidence>
<dbReference type="PIRSF" id="PIRSF006779">
    <property type="entry name" value="UCP006779"/>
    <property type="match status" value="1"/>
</dbReference>
<feature type="domain" description="S-adenosyl-l-methionine hydroxide adenosyltransferase N-terminal" evidence="3">
    <location>
        <begin position="5"/>
        <end position="154"/>
    </location>
</feature>
<dbReference type="AlphaFoldDB" id="A0AAF0BI60"/>
<accession>A0AAF0BI60</accession>
<reference evidence="5" key="1">
    <citation type="submission" date="2023-01" db="EMBL/GenBank/DDBJ databases">
        <title>Oxazolidinone resistance genes in florfenicol resistant enterococci from beef cattle and veal calves at slaughter.</title>
        <authorList>
            <person name="Biggel M."/>
        </authorList>
    </citation>
    <scope>NUCLEOTIDE SEQUENCE</scope>
    <source>
        <strain evidence="5">K204-1</strain>
    </source>
</reference>
<dbReference type="GeneID" id="72385278"/>
<dbReference type="InterPro" id="IPR046469">
    <property type="entry name" value="SAM_HAT_N"/>
</dbReference>
<protein>
    <submittedName>
        <fullName evidence="5">S-adenosyl-l-methionine hydroxide adenosyltransferase family protein</fullName>
    </submittedName>
</protein>
<dbReference type="Proteomes" id="UP001179600">
    <property type="component" value="Chromosome"/>
</dbReference>
<feature type="domain" description="S-adenosyl-l-methionine hydroxide adenosyltransferase C-terminal" evidence="4">
    <location>
        <begin position="179"/>
        <end position="272"/>
    </location>
</feature>
<dbReference type="InterPro" id="IPR023227">
    <property type="entry name" value="SAM_OH_AdoTrfase_C_sf"/>
</dbReference>
<dbReference type="Pfam" id="PF20257">
    <property type="entry name" value="SAM_HAT_C"/>
    <property type="match status" value="1"/>
</dbReference>
<evidence type="ECO:0000313" key="5">
    <source>
        <dbReference type="EMBL" id="WCG23180.1"/>
    </source>
</evidence>
<dbReference type="Pfam" id="PF01887">
    <property type="entry name" value="SAM_HAT_N"/>
    <property type="match status" value="1"/>
</dbReference>
<dbReference type="InterPro" id="IPR002747">
    <property type="entry name" value="SAM_OH_AdoTrfase"/>
</dbReference>
<dbReference type="EMBL" id="CP116507">
    <property type="protein sequence ID" value="WCG23180.1"/>
    <property type="molecule type" value="Genomic_DNA"/>
</dbReference>
<dbReference type="InterPro" id="IPR046470">
    <property type="entry name" value="SAM_HAT_C"/>
</dbReference>
<comment type="similarity">
    <text evidence="2">Belongs to the SAM hydrolase / SAM-dependent halogenase family.</text>
</comment>
<evidence type="ECO:0000259" key="3">
    <source>
        <dbReference type="Pfam" id="PF01887"/>
    </source>
</evidence>
<sequence>MTNCLVLQTDFGLVDGAVSAMYGVAYTVDPTIRVQDLTHEIPPYDIWIASYRLYQTVKYWPKGTVFVSVVDPGVGSHRRSIVCKTTSGHYIITPDNGSITHIQHYDGIEEIRAIDEVKSRLPHSEESHTFHGRDIYAYNGARLAVGETTFEELGSPIEPDTLVTLPLIEESQTGTILRGSIDVLDVRFGSLWSNISSDSLKRINVKPGDRVQVTIYHKENKVYQNILLFARSFADVNIGEPLVYINSLVNVGVAVNQDSFSKLYHIGTGIDWTLEIRKAPRVIYEEDVL</sequence>
<dbReference type="Gene3D" id="3.40.50.10790">
    <property type="entry name" value="S-adenosyl-l-methionine hydroxide adenosyltransferase, N-terminal"/>
    <property type="match status" value="1"/>
</dbReference>
<dbReference type="RefSeq" id="WP_126763404.1">
    <property type="nucleotide sequence ID" value="NZ_CP081833.1"/>
</dbReference>
<proteinExistence type="inferred from homology"/>
<evidence type="ECO:0000256" key="1">
    <source>
        <dbReference type="ARBA" id="ARBA00022691"/>
    </source>
</evidence>
<keyword evidence="1" id="KW-0949">S-adenosyl-L-methionine</keyword>
<dbReference type="SUPFAM" id="SSF102522">
    <property type="entry name" value="Bacterial fluorinating enzyme, N-terminal domain"/>
    <property type="match status" value="1"/>
</dbReference>
<evidence type="ECO:0000259" key="4">
    <source>
        <dbReference type="Pfam" id="PF20257"/>
    </source>
</evidence>